<dbReference type="PROSITE" id="PS50221">
    <property type="entry name" value="GAIN_B"/>
    <property type="match status" value="1"/>
</dbReference>
<dbReference type="GO" id="GO:0007189">
    <property type="term" value="P:adenylate cyclase-activating G protein-coupled receptor signaling pathway"/>
    <property type="evidence" value="ECO:0007669"/>
    <property type="project" value="TreeGrafter"/>
</dbReference>
<dbReference type="PANTHER" id="PTHR45813:SF8">
    <property type="entry name" value="IG-LIKE DOMAIN-CONTAINING PROTEIN"/>
    <property type="match status" value="1"/>
</dbReference>
<dbReference type="PROSITE" id="PS00650">
    <property type="entry name" value="G_PROTEIN_RECEP_F2_2"/>
    <property type="match status" value="1"/>
</dbReference>
<evidence type="ECO:0000256" key="1">
    <source>
        <dbReference type="ARBA" id="ARBA00004141"/>
    </source>
</evidence>
<evidence type="ECO:0000256" key="3">
    <source>
        <dbReference type="ARBA" id="ARBA00022692"/>
    </source>
</evidence>
<dbReference type="SMART" id="SM00303">
    <property type="entry name" value="GPS"/>
    <property type="match status" value="1"/>
</dbReference>
<sequence length="566" mass="62903">MSSSAKASSEIVEILQDLNNIMSSANSEGISQNFLSQILGMSANAVKVKKSKFTFDVKTASYVLDAANQVLNEKSWKFTSKRNFSLGPRLLQSMEKLFLKMEPGHEPMNITYTNIEFHGAVSSCSDFNDGNILEVEAGVKVSLPEKTFSTLNCSAQVYSVAYKTLGLNFPNQFEESSESSQKFEITSDIITNVMVLDKQQAQKANVNMTFKHDGMKCGHIFICAFWNSTLEKWSSDGCTTHIANGVTNCFCTHLTSFAVLMTGSVSSVESVHTAILNHITNTGLTISIVSLVVCISLQVVLLQDASNLTAHFRHVILLNIAICLLLSNIFFLMTSFVSAKDQKELCMVVTFCSHFSFLAFFGWTLVQSLFLCSRLVFVFHHVSRTRFLILAVFVGYTCPFVIALVTLLKFSPTSNYFGDSICWLEACSGASLAFTVPAVIILLGNFFALLVVIRTLLRPFVSDNASEDKETIGKLVKAVVFCVPQFGLTWAVGIPLHVYYNSLVLQYLFVILNPLQGFFILLFGCLLDKKVMELFRKFFWWIPLRANTVFSSSNDNSTIPLPRSDS</sequence>
<dbReference type="InterPro" id="IPR057244">
    <property type="entry name" value="GAIN_B"/>
</dbReference>
<feature type="domain" description="GAIN-B" evidence="10">
    <location>
        <begin position="111"/>
        <end position="267"/>
    </location>
</feature>
<feature type="transmembrane region" description="Helical" evidence="9">
    <location>
        <begin position="284"/>
        <end position="303"/>
    </location>
</feature>
<keyword evidence="4" id="KW-0732">Signal</keyword>
<comment type="similarity">
    <text evidence="2">Belongs to the G-protein coupled receptor 2 family. Adhesion G-protein coupled receptor (ADGR) subfamily.</text>
</comment>
<evidence type="ECO:0000313" key="12">
    <source>
        <dbReference type="Proteomes" id="UP000515159"/>
    </source>
</evidence>
<dbReference type="PRINTS" id="PR00249">
    <property type="entry name" value="GPCRSECRETIN"/>
</dbReference>
<dbReference type="Pfam" id="PF00002">
    <property type="entry name" value="7tm_2"/>
    <property type="match status" value="1"/>
</dbReference>
<dbReference type="FunFam" id="1.20.1070.10:FF:000058">
    <property type="entry name" value="Adhesion G protein-coupled receptor F5"/>
    <property type="match status" value="1"/>
</dbReference>
<dbReference type="GO" id="GO:0004930">
    <property type="term" value="F:G protein-coupled receptor activity"/>
    <property type="evidence" value="ECO:0007669"/>
    <property type="project" value="InterPro"/>
</dbReference>
<keyword evidence="3 9" id="KW-0812">Transmembrane</keyword>
<keyword evidence="12" id="KW-1185">Reference proteome</keyword>
<feature type="transmembrane region" description="Helical" evidence="9">
    <location>
        <begin position="478"/>
        <end position="500"/>
    </location>
</feature>
<feature type="transmembrane region" description="Helical" evidence="9">
    <location>
        <begin position="430"/>
        <end position="457"/>
    </location>
</feature>
<dbReference type="InterPro" id="IPR017983">
    <property type="entry name" value="GPCR_2_secretin-like_CS"/>
</dbReference>
<proteinExistence type="inferred from homology"/>
<feature type="transmembrane region" description="Helical" evidence="9">
    <location>
        <begin position="315"/>
        <end position="337"/>
    </location>
</feature>
<dbReference type="InterPro" id="IPR051587">
    <property type="entry name" value="Adhesion_GPCR"/>
</dbReference>
<evidence type="ECO:0000256" key="4">
    <source>
        <dbReference type="ARBA" id="ARBA00022729"/>
    </source>
</evidence>
<dbReference type="KEGG" id="gsh:117357794"/>
<dbReference type="PROSITE" id="PS50261">
    <property type="entry name" value="G_PROTEIN_RECEP_F2_4"/>
    <property type="match status" value="1"/>
</dbReference>
<dbReference type="InterPro" id="IPR046338">
    <property type="entry name" value="GAIN_dom_sf"/>
</dbReference>
<dbReference type="Gene3D" id="1.20.1070.10">
    <property type="entry name" value="Rhodopsin 7-helix transmembrane proteins"/>
    <property type="match status" value="1"/>
</dbReference>
<dbReference type="InterPro" id="IPR000203">
    <property type="entry name" value="GPS"/>
</dbReference>
<organism evidence="12 13">
    <name type="scientific">Geotrypetes seraphini</name>
    <name type="common">Gaboon caecilian</name>
    <name type="synonym">Caecilia seraphini</name>
    <dbReference type="NCBI Taxonomy" id="260995"/>
    <lineage>
        <taxon>Eukaryota</taxon>
        <taxon>Metazoa</taxon>
        <taxon>Chordata</taxon>
        <taxon>Craniata</taxon>
        <taxon>Vertebrata</taxon>
        <taxon>Euteleostomi</taxon>
        <taxon>Amphibia</taxon>
        <taxon>Gymnophiona</taxon>
        <taxon>Geotrypetes</taxon>
    </lineage>
</organism>
<dbReference type="GeneID" id="117357794"/>
<keyword evidence="7" id="KW-1015">Disulfide bond</keyword>
<evidence type="ECO:0000256" key="5">
    <source>
        <dbReference type="ARBA" id="ARBA00022989"/>
    </source>
</evidence>
<protein>
    <submittedName>
        <fullName evidence="13">Adhesion G-protein coupled receptor F3</fullName>
    </submittedName>
</protein>
<dbReference type="InParanoid" id="A0A6P8R7U0"/>
<evidence type="ECO:0000313" key="13">
    <source>
        <dbReference type="RefSeq" id="XP_033794796.1"/>
    </source>
</evidence>
<evidence type="ECO:0000256" key="8">
    <source>
        <dbReference type="ARBA" id="ARBA00023180"/>
    </source>
</evidence>
<dbReference type="PANTHER" id="PTHR45813">
    <property type="entry name" value="IG-LIKE DOMAIN-CONTAINING PROTEIN"/>
    <property type="match status" value="1"/>
</dbReference>
<keyword evidence="5 9" id="KW-1133">Transmembrane helix</keyword>
<dbReference type="AlphaFoldDB" id="A0A6P8R7U0"/>
<dbReference type="OrthoDB" id="10040049at2759"/>
<accession>A0A6P8R7U0</accession>
<feature type="domain" description="G-protein coupled receptors family 2 profile 2" evidence="11">
    <location>
        <begin position="276"/>
        <end position="528"/>
    </location>
</feature>
<dbReference type="Gene3D" id="2.60.220.50">
    <property type="match status" value="1"/>
</dbReference>
<keyword evidence="8" id="KW-0325">Glycoprotein</keyword>
<feature type="transmembrane region" description="Helical" evidence="9">
    <location>
        <begin position="357"/>
        <end position="380"/>
    </location>
</feature>
<dbReference type="Pfam" id="PF01825">
    <property type="entry name" value="GPS"/>
    <property type="match status" value="1"/>
</dbReference>
<evidence type="ECO:0000259" key="11">
    <source>
        <dbReference type="PROSITE" id="PS50261"/>
    </source>
</evidence>
<feature type="transmembrane region" description="Helical" evidence="9">
    <location>
        <begin position="506"/>
        <end position="527"/>
    </location>
</feature>
<keyword evidence="6 9" id="KW-0472">Membrane</keyword>
<comment type="subcellular location">
    <subcellularLocation>
        <location evidence="1">Membrane</location>
        <topology evidence="1">Multi-pass membrane protein</topology>
    </subcellularLocation>
</comment>
<dbReference type="InterPro" id="IPR000832">
    <property type="entry name" value="GPCR_2_secretin-like"/>
</dbReference>
<dbReference type="GO" id="GO:0016020">
    <property type="term" value="C:membrane"/>
    <property type="evidence" value="ECO:0007669"/>
    <property type="project" value="UniProtKB-SubCell"/>
</dbReference>
<gene>
    <name evidence="13" type="primary">ADGRF3</name>
</gene>
<evidence type="ECO:0000256" key="9">
    <source>
        <dbReference type="SAM" id="Phobius"/>
    </source>
</evidence>
<dbReference type="RefSeq" id="XP_033794796.1">
    <property type="nucleotide sequence ID" value="XM_033938905.1"/>
</dbReference>
<evidence type="ECO:0000259" key="10">
    <source>
        <dbReference type="PROSITE" id="PS50221"/>
    </source>
</evidence>
<reference evidence="13" key="1">
    <citation type="submission" date="2025-08" db="UniProtKB">
        <authorList>
            <consortium name="RefSeq"/>
        </authorList>
    </citation>
    <scope>IDENTIFICATION</scope>
</reference>
<keyword evidence="13" id="KW-0675">Receptor</keyword>
<dbReference type="CTD" id="165082"/>
<evidence type="ECO:0000256" key="6">
    <source>
        <dbReference type="ARBA" id="ARBA00023136"/>
    </source>
</evidence>
<dbReference type="GO" id="GO:0007166">
    <property type="term" value="P:cell surface receptor signaling pathway"/>
    <property type="evidence" value="ECO:0007669"/>
    <property type="project" value="InterPro"/>
</dbReference>
<dbReference type="Proteomes" id="UP000515159">
    <property type="component" value="Chromosome 3"/>
</dbReference>
<dbReference type="InterPro" id="IPR017981">
    <property type="entry name" value="GPCR_2-like_7TM"/>
</dbReference>
<name>A0A6P8R7U0_GEOSA</name>
<evidence type="ECO:0000256" key="7">
    <source>
        <dbReference type="ARBA" id="ARBA00023157"/>
    </source>
</evidence>
<evidence type="ECO:0000256" key="2">
    <source>
        <dbReference type="ARBA" id="ARBA00007343"/>
    </source>
</evidence>
<feature type="transmembrane region" description="Helical" evidence="9">
    <location>
        <begin position="387"/>
        <end position="410"/>
    </location>
</feature>